<dbReference type="Gene3D" id="2.30.29.30">
    <property type="entry name" value="Pleckstrin-homology domain (PH domain)/Phosphotyrosine-binding domain (PTB)"/>
    <property type="match status" value="1"/>
</dbReference>
<gene>
    <name evidence="6" type="ORF">BBBOND_0307980</name>
</gene>
<dbReference type="KEGG" id="bbig:BBBOND_0307980"/>
<dbReference type="GO" id="GO:0034715">
    <property type="term" value="C:pICln-Sm protein complex"/>
    <property type="evidence" value="ECO:0007669"/>
    <property type="project" value="TreeGrafter"/>
</dbReference>
<evidence type="ECO:0000313" key="7">
    <source>
        <dbReference type="Proteomes" id="UP000033188"/>
    </source>
</evidence>
<accession>A0A061DCU6</accession>
<protein>
    <submittedName>
        <fullName evidence="6">Methylosome subunit pICln</fullName>
    </submittedName>
</protein>
<dbReference type="VEuPathDB" id="PiroplasmaDB:BBBOND_0307980"/>
<organism evidence="6 7">
    <name type="scientific">Babesia bigemina</name>
    <dbReference type="NCBI Taxonomy" id="5866"/>
    <lineage>
        <taxon>Eukaryota</taxon>
        <taxon>Sar</taxon>
        <taxon>Alveolata</taxon>
        <taxon>Apicomplexa</taxon>
        <taxon>Aconoidasida</taxon>
        <taxon>Piroplasmida</taxon>
        <taxon>Babesiidae</taxon>
        <taxon>Babesia</taxon>
    </lineage>
</organism>
<dbReference type="PANTHER" id="PTHR21399">
    <property type="entry name" value="CHLORIDE CONDUCTANCE REGULATORY PROTEIN ICLN"/>
    <property type="match status" value="1"/>
</dbReference>
<dbReference type="GeneID" id="24565435"/>
<dbReference type="GO" id="GO:0000387">
    <property type="term" value="P:spliceosomal snRNP assembly"/>
    <property type="evidence" value="ECO:0007669"/>
    <property type="project" value="TreeGrafter"/>
</dbReference>
<evidence type="ECO:0000256" key="2">
    <source>
        <dbReference type="ARBA" id="ARBA00004496"/>
    </source>
</evidence>
<dbReference type="RefSeq" id="XP_012769080.1">
    <property type="nucleotide sequence ID" value="XM_012913626.1"/>
</dbReference>
<evidence type="ECO:0000256" key="3">
    <source>
        <dbReference type="ARBA" id="ARBA00022490"/>
    </source>
</evidence>
<dbReference type="PANTHER" id="PTHR21399:SF0">
    <property type="entry name" value="METHYLOSOME SUBUNIT PICLN"/>
    <property type="match status" value="1"/>
</dbReference>
<keyword evidence="7" id="KW-1185">Reference proteome</keyword>
<evidence type="ECO:0000256" key="4">
    <source>
        <dbReference type="ARBA" id="ARBA00023242"/>
    </source>
</evidence>
<dbReference type="SUPFAM" id="SSF50729">
    <property type="entry name" value="PH domain-like"/>
    <property type="match status" value="1"/>
</dbReference>
<dbReference type="InterPro" id="IPR039924">
    <property type="entry name" value="ICln/Lot5/Saf5"/>
</dbReference>
<dbReference type="GO" id="GO:0005829">
    <property type="term" value="C:cytosol"/>
    <property type="evidence" value="ECO:0007669"/>
    <property type="project" value="TreeGrafter"/>
</dbReference>
<dbReference type="Pfam" id="PF03517">
    <property type="entry name" value="Voldacs"/>
    <property type="match status" value="1"/>
</dbReference>
<dbReference type="InterPro" id="IPR011993">
    <property type="entry name" value="PH-like_dom_sf"/>
</dbReference>
<proteinExistence type="predicted"/>
<feature type="compositionally biased region" description="Acidic residues" evidence="5">
    <location>
        <begin position="143"/>
        <end position="165"/>
    </location>
</feature>
<evidence type="ECO:0000256" key="1">
    <source>
        <dbReference type="ARBA" id="ARBA00004123"/>
    </source>
</evidence>
<dbReference type="EMBL" id="LK391709">
    <property type="protein sequence ID" value="CDR96894.1"/>
    <property type="molecule type" value="Genomic_DNA"/>
</dbReference>
<dbReference type="GO" id="GO:0005681">
    <property type="term" value="C:spliceosomal complex"/>
    <property type="evidence" value="ECO:0007669"/>
    <property type="project" value="TreeGrafter"/>
</dbReference>
<dbReference type="GO" id="GO:0045292">
    <property type="term" value="P:mRNA cis splicing, via spliceosome"/>
    <property type="evidence" value="ECO:0007669"/>
    <property type="project" value="TreeGrafter"/>
</dbReference>
<dbReference type="AlphaFoldDB" id="A0A061DCU6"/>
<sequence length="175" mass="19561">MATFQGYQRNIERNVDNTPMLDTANNEQVHATYTDVILKFNNENHGNGTLYITTSRLVWIACDTSTVSYAFPYLGMVLHAVSKDKALCETPCVFIQLQGDSADDEEGDIPVVILAPAQAEQVENIFEGISQMNSLIEPLVSQSEDESDGDEDFDEDSYDEEDAVEVDEHVQEQDE</sequence>
<name>A0A061DCU6_BABBI</name>
<feature type="region of interest" description="Disordered" evidence="5">
    <location>
        <begin position="137"/>
        <end position="175"/>
    </location>
</feature>
<comment type="subcellular location">
    <subcellularLocation>
        <location evidence="2">Cytoplasm</location>
    </subcellularLocation>
    <subcellularLocation>
        <location evidence="1">Nucleus</location>
    </subcellularLocation>
</comment>
<dbReference type="OrthoDB" id="19714at2759"/>
<keyword evidence="4" id="KW-0539">Nucleus</keyword>
<keyword evidence="3" id="KW-0963">Cytoplasm</keyword>
<evidence type="ECO:0000313" key="6">
    <source>
        <dbReference type="EMBL" id="CDR96894.1"/>
    </source>
</evidence>
<dbReference type="Proteomes" id="UP000033188">
    <property type="component" value="Chromosome 3"/>
</dbReference>
<evidence type="ECO:0000256" key="5">
    <source>
        <dbReference type="SAM" id="MobiDB-lite"/>
    </source>
</evidence>
<dbReference type="STRING" id="5866.A0A061DCU6"/>
<feature type="compositionally biased region" description="Basic and acidic residues" evidence="5">
    <location>
        <begin position="166"/>
        <end position="175"/>
    </location>
</feature>
<dbReference type="OMA" id="KSMMFHA"/>
<reference evidence="7" key="1">
    <citation type="journal article" date="2014" name="Nucleic Acids Res.">
        <title>The evolutionary dynamics of variant antigen genes in Babesia reveal a history of genomic innovation underlying host-parasite interaction.</title>
        <authorList>
            <person name="Jackson A.P."/>
            <person name="Otto T.D."/>
            <person name="Darby A."/>
            <person name="Ramaprasad A."/>
            <person name="Xia D."/>
            <person name="Echaide I.E."/>
            <person name="Farber M."/>
            <person name="Gahlot S."/>
            <person name="Gamble J."/>
            <person name="Gupta D."/>
            <person name="Gupta Y."/>
            <person name="Jackson L."/>
            <person name="Malandrin L."/>
            <person name="Malas T.B."/>
            <person name="Moussa E."/>
            <person name="Nair M."/>
            <person name="Reid A.J."/>
            <person name="Sanders M."/>
            <person name="Sharma J."/>
            <person name="Tracey A."/>
            <person name="Quail M.A."/>
            <person name="Weir W."/>
            <person name="Wastling J.M."/>
            <person name="Hall N."/>
            <person name="Willadsen P."/>
            <person name="Lingelbach K."/>
            <person name="Shiels B."/>
            <person name="Tait A."/>
            <person name="Berriman M."/>
            <person name="Allred D.R."/>
            <person name="Pain A."/>
        </authorList>
    </citation>
    <scope>NUCLEOTIDE SEQUENCE [LARGE SCALE GENOMIC DNA]</scope>
    <source>
        <strain evidence="7">Bond</strain>
    </source>
</reference>